<evidence type="ECO:0000259" key="4">
    <source>
        <dbReference type="SMART" id="SM00382"/>
    </source>
</evidence>
<evidence type="ECO:0000256" key="2">
    <source>
        <dbReference type="ARBA" id="ARBA00022741"/>
    </source>
</evidence>
<dbReference type="InterPro" id="IPR050773">
    <property type="entry name" value="CbxX/CfxQ_RuBisCO_ESX"/>
</dbReference>
<keyword evidence="3" id="KW-0067">ATP-binding</keyword>
<dbReference type="InterPro" id="IPR003959">
    <property type="entry name" value="ATPase_AAA_core"/>
</dbReference>
<dbReference type="EMBL" id="FTOO01000008">
    <property type="protein sequence ID" value="SIS98041.1"/>
    <property type="molecule type" value="Genomic_DNA"/>
</dbReference>
<organism evidence="5 6">
    <name type="scientific">Alicyclobacillus vulcanalis</name>
    <dbReference type="NCBI Taxonomy" id="252246"/>
    <lineage>
        <taxon>Bacteria</taxon>
        <taxon>Bacillati</taxon>
        <taxon>Bacillota</taxon>
        <taxon>Bacilli</taxon>
        <taxon>Bacillales</taxon>
        <taxon>Alicyclobacillaceae</taxon>
        <taxon>Alicyclobacillus</taxon>
    </lineage>
</organism>
<keyword evidence="2" id="KW-0547">Nucleotide-binding</keyword>
<dbReference type="InterPro" id="IPR027417">
    <property type="entry name" value="P-loop_NTPase"/>
</dbReference>
<dbReference type="InterPro" id="IPR041627">
    <property type="entry name" value="AAA_lid_6"/>
</dbReference>
<dbReference type="InterPro" id="IPR003593">
    <property type="entry name" value="AAA+_ATPase"/>
</dbReference>
<dbReference type="GO" id="GO:0016887">
    <property type="term" value="F:ATP hydrolysis activity"/>
    <property type="evidence" value="ECO:0007669"/>
    <property type="project" value="InterPro"/>
</dbReference>
<evidence type="ECO:0000256" key="1">
    <source>
        <dbReference type="ARBA" id="ARBA00010378"/>
    </source>
</evidence>
<dbReference type="GO" id="GO:0005524">
    <property type="term" value="F:ATP binding"/>
    <property type="evidence" value="ECO:0007669"/>
    <property type="project" value="UniProtKB-KW"/>
</dbReference>
<dbReference type="STRING" id="252246.SAMN05421799_108150"/>
<evidence type="ECO:0000256" key="3">
    <source>
        <dbReference type="ARBA" id="ARBA00022840"/>
    </source>
</evidence>
<feature type="domain" description="AAA+ ATPase" evidence="4">
    <location>
        <begin position="144"/>
        <end position="280"/>
    </location>
</feature>
<dbReference type="AlphaFoldDB" id="A0A1N7NIF4"/>
<name>A0A1N7NIF4_9BACL</name>
<keyword evidence="6" id="KW-1185">Reference proteome</keyword>
<dbReference type="PANTHER" id="PTHR43392">
    <property type="entry name" value="AAA-TYPE ATPASE FAMILY PROTEIN / ANKYRIN REPEAT FAMILY PROTEIN"/>
    <property type="match status" value="1"/>
</dbReference>
<dbReference type="FunFam" id="3.40.50.300:FF:000216">
    <property type="entry name" value="Type VII secretion ATPase EccA"/>
    <property type="match status" value="1"/>
</dbReference>
<protein>
    <submittedName>
        <fullName evidence="5">Stage V sporulation protein K</fullName>
    </submittedName>
</protein>
<dbReference type="Proteomes" id="UP000186156">
    <property type="component" value="Unassembled WGS sequence"/>
</dbReference>
<dbReference type="SMART" id="SM00382">
    <property type="entry name" value="AAA"/>
    <property type="match status" value="1"/>
</dbReference>
<accession>A0A1N7NIF4</accession>
<evidence type="ECO:0000313" key="6">
    <source>
        <dbReference type="Proteomes" id="UP000186156"/>
    </source>
</evidence>
<comment type="similarity">
    <text evidence="1">Belongs to the CbxX/CfxQ family.</text>
</comment>
<dbReference type="Pfam" id="PF00004">
    <property type="entry name" value="AAA"/>
    <property type="match status" value="1"/>
</dbReference>
<dbReference type="PRINTS" id="PR00819">
    <property type="entry name" value="CBXCFQXSUPER"/>
</dbReference>
<proteinExistence type="inferred from homology"/>
<gene>
    <name evidence="5" type="ORF">SAMN05421799_108150</name>
</gene>
<dbReference type="SUPFAM" id="SSF52540">
    <property type="entry name" value="P-loop containing nucleoside triphosphate hydrolases"/>
    <property type="match status" value="1"/>
</dbReference>
<dbReference type="CDD" id="cd00009">
    <property type="entry name" value="AAA"/>
    <property type="match status" value="1"/>
</dbReference>
<dbReference type="PANTHER" id="PTHR43392:SF2">
    <property type="entry name" value="AAA-TYPE ATPASE FAMILY PROTEIN _ ANKYRIN REPEAT FAMILY PROTEIN"/>
    <property type="match status" value="1"/>
</dbReference>
<dbReference type="Gene3D" id="1.10.8.60">
    <property type="match status" value="1"/>
</dbReference>
<reference evidence="6" key="1">
    <citation type="submission" date="2017-01" db="EMBL/GenBank/DDBJ databases">
        <authorList>
            <person name="Varghese N."/>
            <person name="Submissions S."/>
        </authorList>
    </citation>
    <scope>NUCLEOTIDE SEQUENCE [LARGE SCALE GENOMIC DNA]</scope>
    <source>
        <strain evidence="6">DSM 16176</strain>
    </source>
</reference>
<dbReference type="Pfam" id="PF17866">
    <property type="entry name" value="AAA_lid_6"/>
    <property type="match status" value="1"/>
</dbReference>
<dbReference type="Gene3D" id="3.40.50.300">
    <property type="entry name" value="P-loop containing nucleotide triphosphate hydrolases"/>
    <property type="match status" value="1"/>
</dbReference>
<sequence length="371" mass="42120">MDIGPASFVVWARPRWAITHGRCGAYVEAWVGAAGQVRGDTQMTPRNAGRKTTRTVDSRKAAGVIDLYERGHIDLNDALARISGIDEAHGPSAPPIDKRRIHELLRELDDLVGLEEVKRIVREIFALVYVQRLRQEHRLKADPTVLHMIFYGNPGTGKTTVARILARMFHECGLLEKGHLVEVERADLVGEYIGHTAQKTREQIQKALGGVLFIDEAYSLARGGDKDFGREAIDCLVKAMEDHKHELIVILAGYEREMKWFLSTNPGLPSRFPIQVRFPDYGVEQLAQIAKKTLTTRDYRMTAEAEWALRTVLQNALREPRLEPFSNARYVRNLVEKAIRRQAVRLFEEARPKRDALMLIEARDWQGDDGV</sequence>
<dbReference type="InterPro" id="IPR000641">
    <property type="entry name" value="CbxX/CfxQ"/>
</dbReference>
<evidence type="ECO:0000313" key="5">
    <source>
        <dbReference type="EMBL" id="SIS98041.1"/>
    </source>
</evidence>